<dbReference type="SUPFAM" id="SSF48452">
    <property type="entry name" value="TPR-like"/>
    <property type="match status" value="2"/>
</dbReference>
<feature type="compositionally biased region" description="Low complexity" evidence="3">
    <location>
        <begin position="141"/>
        <end position="155"/>
    </location>
</feature>
<keyword evidence="5" id="KW-1185">Reference proteome</keyword>
<protein>
    <submittedName>
        <fullName evidence="4">Uncharacterized protein</fullName>
    </submittedName>
</protein>
<organism evidence="4 5">
    <name type="scientific">Ranitomeya imitator</name>
    <name type="common">mimic poison frog</name>
    <dbReference type="NCBI Taxonomy" id="111125"/>
    <lineage>
        <taxon>Eukaryota</taxon>
        <taxon>Metazoa</taxon>
        <taxon>Chordata</taxon>
        <taxon>Craniata</taxon>
        <taxon>Vertebrata</taxon>
        <taxon>Euteleostomi</taxon>
        <taxon>Amphibia</taxon>
        <taxon>Batrachia</taxon>
        <taxon>Anura</taxon>
        <taxon>Neobatrachia</taxon>
        <taxon>Hyloidea</taxon>
        <taxon>Dendrobatidae</taxon>
        <taxon>Dendrobatinae</taxon>
        <taxon>Ranitomeya</taxon>
    </lineage>
</organism>
<dbReference type="Gene3D" id="1.25.40.10">
    <property type="entry name" value="Tetratricopeptide repeat domain"/>
    <property type="match status" value="1"/>
</dbReference>
<evidence type="ECO:0000256" key="2">
    <source>
        <dbReference type="ARBA" id="ARBA00022803"/>
    </source>
</evidence>
<evidence type="ECO:0000313" key="4">
    <source>
        <dbReference type="EMBL" id="CAJ0945116.1"/>
    </source>
</evidence>
<name>A0ABN9LLS6_9NEOB</name>
<reference evidence="4" key="1">
    <citation type="submission" date="2023-07" db="EMBL/GenBank/DDBJ databases">
        <authorList>
            <person name="Stuckert A."/>
        </authorList>
    </citation>
    <scope>NUCLEOTIDE SEQUENCE</scope>
</reference>
<feature type="region of interest" description="Disordered" evidence="3">
    <location>
        <begin position="353"/>
        <end position="372"/>
    </location>
</feature>
<dbReference type="Proteomes" id="UP001176940">
    <property type="component" value="Unassembled WGS sequence"/>
</dbReference>
<dbReference type="InterPro" id="IPR052628">
    <property type="entry name" value="CFAP70"/>
</dbReference>
<accession>A0ABN9LLS6</accession>
<feature type="non-terminal residue" evidence="4">
    <location>
        <position position="483"/>
    </location>
</feature>
<keyword evidence="1" id="KW-0677">Repeat</keyword>
<gene>
    <name evidence="4" type="ORF">RIMI_LOCUS10745771</name>
</gene>
<dbReference type="PANTHER" id="PTHR44314:SF1">
    <property type="entry name" value="CILIA- AND FLAGELLA-ASSOCIATED PROTEIN 70"/>
    <property type="match status" value="1"/>
</dbReference>
<comment type="caution">
    <text evidence="4">The sequence shown here is derived from an EMBL/GenBank/DDBJ whole genome shotgun (WGS) entry which is preliminary data.</text>
</comment>
<proteinExistence type="predicted"/>
<feature type="region of interest" description="Disordered" evidence="3">
    <location>
        <begin position="233"/>
        <end position="281"/>
    </location>
</feature>
<evidence type="ECO:0000256" key="3">
    <source>
        <dbReference type="SAM" id="MobiDB-lite"/>
    </source>
</evidence>
<dbReference type="PANTHER" id="PTHR44314">
    <property type="entry name" value="CILIA- AND FLAGELLA-ASSOCIATED PROTEIN 70"/>
    <property type="match status" value="1"/>
</dbReference>
<evidence type="ECO:0000256" key="1">
    <source>
        <dbReference type="ARBA" id="ARBA00022737"/>
    </source>
</evidence>
<dbReference type="InterPro" id="IPR011990">
    <property type="entry name" value="TPR-like_helical_dom_sf"/>
</dbReference>
<sequence length="483" mass="50458">MYYQERLARDRLRVDHWLDYGCFKLLIGDHIKAQECFHEALAANREHLHSLLLCGVIAVILDNNEGAELFFEDATCVAPGSALAWTMLGGTEVRTGRCPHLRIDGPALENVPTSSHSSGKKTPGPSSVVSKSKAGTHRGGSAAPTSPRPRPAASTWRPPSSWRGSMPLSFFPAGAVTRAPEPGRGSQLQYHLMCAQVHLLRKEFDAAHENLREAAQVDHQTLMCGLSPATVQYTSGRKGEARQSYEQRAQPGGRRLRHAPGLPPPGIHLPAGGRGFEKAKTTYHLPPGLQTLAHLPSPGWVSVVPCRLLQAGGAAGGRGRPSTPEANALNNSNAEVWGYLTLVCLKTGRQLEARTGRTPTSPPPPPPHSYTRKVSARVTAPPSMEVIGGPPGGNDAPNLKTVGLCWGGGPVLGWACAVGGLVGLCGGRAAGPVRGGSVGLVGLCGGGRSVGLCWGRAAGGLCGGGQAWACAGGGSVGLRCWVG</sequence>
<feature type="region of interest" description="Disordered" evidence="3">
    <location>
        <begin position="104"/>
        <end position="161"/>
    </location>
</feature>
<evidence type="ECO:0000313" key="5">
    <source>
        <dbReference type="Proteomes" id="UP001176940"/>
    </source>
</evidence>
<dbReference type="EMBL" id="CAUEEQ010023527">
    <property type="protein sequence ID" value="CAJ0945116.1"/>
    <property type="molecule type" value="Genomic_DNA"/>
</dbReference>
<keyword evidence="2" id="KW-0802">TPR repeat</keyword>